<evidence type="ECO:0000259" key="2">
    <source>
        <dbReference type="SMART" id="SM01030"/>
    </source>
</evidence>
<dbReference type="Pfam" id="PF10403">
    <property type="entry name" value="BHD_1"/>
    <property type="match status" value="1"/>
</dbReference>
<dbReference type="PANTHER" id="PTHR12135:SF0">
    <property type="entry name" value="DNA REPAIR PROTEIN COMPLEMENTING XP-C CELLS"/>
    <property type="match status" value="1"/>
</dbReference>
<dbReference type="PANTHER" id="PTHR12135">
    <property type="entry name" value="DNA REPAIR PROTEIN XP-C / RAD4"/>
    <property type="match status" value="1"/>
</dbReference>
<accession>A0A5J4YT86</accession>
<feature type="compositionally biased region" description="Basic and acidic residues" evidence="1">
    <location>
        <begin position="195"/>
        <end position="207"/>
    </location>
</feature>
<dbReference type="GO" id="GO:0006289">
    <property type="term" value="P:nucleotide-excision repair"/>
    <property type="evidence" value="ECO:0007669"/>
    <property type="project" value="InterPro"/>
</dbReference>
<dbReference type="GO" id="GO:0071942">
    <property type="term" value="C:XPC complex"/>
    <property type="evidence" value="ECO:0007669"/>
    <property type="project" value="TreeGrafter"/>
</dbReference>
<feature type="compositionally biased region" description="Basic residues" evidence="1">
    <location>
        <begin position="25"/>
        <end position="38"/>
    </location>
</feature>
<dbReference type="Proteomes" id="UP000324585">
    <property type="component" value="Unassembled WGS sequence"/>
</dbReference>
<feature type="domain" description="Rad4 beta-hairpin" evidence="3">
    <location>
        <begin position="657"/>
        <end position="733"/>
    </location>
</feature>
<reference evidence="5" key="1">
    <citation type="journal article" date="2019" name="Nat. Commun.">
        <title>Expansion of phycobilisome linker gene families in mesophilic red algae.</title>
        <authorList>
            <person name="Lee J."/>
            <person name="Kim D."/>
            <person name="Bhattacharya D."/>
            <person name="Yoon H.S."/>
        </authorList>
    </citation>
    <scope>NUCLEOTIDE SEQUENCE [LARGE SCALE GENOMIC DNA]</scope>
    <source>
        <strain evidence="5">CCMP 1328</strain>
    </source>
</reference>
<dbReference type="AlphaFoldDB" id="A0A5J4YT86"/>
<dbReference type="Pfam" id="PF10405">
    <property type="entry name" value="BHD_3"/>
    <property type="match status" value="1"/>
</dbReference>
<evidence type="ECO:0000256" key="1">
    <source>
        <dbReference type="SAM" id="MobiDB-lite"/>
    </source>
</evidence>
<comment type="caution">
    <text evidence="4">The sequence shown here is derived from an EMBL/GenBank/DDBJ whole genome shotgun (WGS) entry which is preliminary data.</text>
</comment>
<dbReference type="GO" id="GO:0005737">
    <property type="term" value="C:cytoplasm"/>
    <property type="evidence" value="ECO:0007669"/>
    <property type="project" value="TreeGrafter"/>
</dbReference>
<keyword evidence="5" id="KW-1185">Reference proteome</keyword>
<sequence length="869" mass="96405">MASVRRHESLKGLAESARADDRKARMVRVRKKRAAQTRESARKRSARSRDEEEKNAAEEKSQSGGQRSSDARPGLDETHRCKATVDGHENSELEERTRQDSNCTEENLRGQRTLNENPYDSDGIEWEDAGTGAADAAQLPLRQEGKTDEKNPESSLSGAAFYLNADNEVPSETVMVDVRVPTSAVTARGSTGRSELSREERQSREMDSQDRVFASCIHALHLLGCFAATLVPYDEAASDPAVQASVLSFFPSDITELLEAWQTMNKEQVVSALSSIACFASQFFVQNRSSGSMALASPVPGKDVRVRVRSSWRTRMGSRECAVVSTAAILRRFGAHVRLVVAVDPLPYKPPPGVLGYRPQEHHQRVPLRAHNDVLPRWTDLPFVFLEVWLHSENEWMSFDPVRNIADRPELAIFEAAMLWKAYVRGTGAQSGGRELESLSHVLACENALFTDVTRRYNAKWQDVEKYRAPRNAFGKLVAHLERGHPAALSSEQSFELHSRCERQYLEQRQFARLSVENETIPTSESGLKASKVFVLEKHIGVAECLRPGAQSCGVVSLPGRGNERPQQVFLRSDLAPVKSRINWRKELRCVREGEVPVKRRRPRGRSEGAEHAAETLFFGDVDADSLDESTSSAGELFGYWQTEELDVGEVSEDGRVPRNAFGNVELWTARHLPRGAAHVRHELGYRMAQQLGIDAVHAVVGFELAPRTRKMVAVLDGVLVCASMEQVLLEACAAESQRLADMELEAYVDAIRTRWASLLKALRLKNGIRKQYGGAIQDNAPNMSYEAVRKSSATRAAAAASGERDDALDDKNQAESLASGPVANAAQLPMATGSTRHVHSWTEPRRAQNGIPFKQCTLCGIVVHFQQI</sequence>
<dbReference type="InterPro" id="IPR042488">
    <property type="entry name" value="Rad4_BHD3_sf"/>
</dbReference>
<feature type="region of interest" description="Disordered" evidence="1">
    <location>
        <begin position="1"/>
        <end position="127"/>
    </location>
</feature>
<feature type="compositionally biased region" description="Basic and acidic residues" evidence="1">
    <location>
        <begin position="1"/>
        <end position="10"/>
    </location>
</feature>
<feature type="region of interest" description="Disordered" evidence="1">
    <location>
        <begin position="184"/>
        <end position="207"/>
    </location>
</feature>
<dbReference type="GO" id="GO:0003697">
    <property type="term" value="F:single-stranded DNA binding"/>
    <property type="evidence" value="ECO:0007669"/>
    <property type="project" value="TreeGrafter"/>
</dbReference>
<feature type="domain" description="Rad4 beta-hairpin" evidence="2">
    <location>
        <begin position="517"/>
        <end position="576"/>
    </location>
</feature>
<organism evidence="4 5">
    <name type="scientific">Porphyridium purpureum</name>
    <name type="common">Red alga</name>
    <name type="synonym">Porphyridium cruentum</name>
    <dbReference type="NCBI Taxonomy" id="35688"/>
    <lineage>
        <taxon>Eukaryota</taxon>
        <taxon>Rhodophyta</taxon>
        <taxon>Bangiophyceae</taxon>
        <taxon>Porphyridiales</taxon>
        <taxon>Porphyridiaceae</taxon>
        <taxon>Porphyridium</taxon>
    </lineage>
</organism>
<dbReference type="Gene3D" id="3.90.260.10">
    <property type="entry name" value="Transglutaminase-like"/>
    <property type="match status" value="1"/>
</dbReference>
<dbReference type="EMBL" id="VRMN01000004">
    <property type="protein sequence ID" value="KAA8494415.1"/>
    <property type="molecule type" value="Genomic_DNA"/>
</dbReference>
<dbReference type="InterPro" id="IPR018328">
    <property type="entry name" value="Rad4_beta-hairpin_dom3"/>
</dbReference>
<dbReference type="GO" id="GO:0006298">
    <property type="term" value="P:mismatch repair"/>
    <property type="evidence" value="ECO:0007669"/>
    <property type="project" value="TreeGrafter"/>
</dbReference>
<dbReference type="InterPro" id="IPR004583">
    <property type="entry name" value="DNA_repair_Rad4"/>
</dbReference>
<evidence type="ECO:0000259" key="3">
    <source>
        <dbReference type="SMART" id="SM01032"/>
    </source>
</evidence>
<dbReference type="SMART" id="SM01030">
    <property type="entry name" value="BHD_1"/>
    <property type="match status" value="1"/>
</dbReference>
<protein>
    <submittedName>
        <fullName evidence="4">DNA repair protein complementing XP-C cells-like</fullName>
    </submittedName>
</protein>
<dbReference type="Gene3D" id="3.30.70.2460">
    <property type="entry name" value="Rad4, beta-hairpin domain BHD3"/>
    <property type="match status" value="1"/>
</dbReference>
<dbReference type="SUPFAM" id="SSF54001">
    <property type="entry name" value="Cysteine proteinases"/>
    <property type="match status" value="1"/>
</dbReference>
<evidence type="ECO:0000313" key="4">
    <source>
        <dbReference type="EMBL" id="KAA8494415.1"/>
    </source>
</evidence>
<gene>
    <name evidence="4" type="ORF">FVE85_2656</name>
</gene>
<dbReference type="GO" id="GO:0003684">
    <property type="term" value="F:damaged DNA binding"/>
    <property type="evidence" value="ECO:0007669"/>
    <property type="project" value="InterPro"/>
</dbReference>
<dbReference type="InterPro" id="IPR018326">
    <property type="entry name" value="Rad4_beta-hairpin_dom1"/>
</dbReference>
<dbReference type="OrthoDB" id="5635at2759"/>
<dbReference type="InterPro" id="IPR038765">
    <property type="entry name" value="Papain-like_cys_pep_sf"/>
</dbReference>
<evidence type="ECO:0000313" key="5">
    <source>
        <dbReference type="Proteomes" id="UP000324585"/>
    </source>
</evidence>
<dbReference type="SMART" id="SM01032">
    <property type="entry name" value="BHD_3"/>
    <property type="match status" value="1"/>
</dbReference>
<dbReference type="GO" id="GO:0000111">
    <property type="term" value="C:nucleotide-excision repair factor 2 complex"/>
    <property type="evidence" value="ECO:0007669"/>
    <property type="project" value="TreeGrafter"/>
</dbReference>
<feature type="compositionally biased region" description="Polar residues" evidence="1">
    <location>
        <begin position="100"/>
        <end position="118"/>
    </location>
</feature>
<feature type="compositionally biased region" description="Basic and acidic residues" evidence="1">
    <location>
        <begin position="39"/>
        <end position="61"/>
    </location>
</feature>
<feature type="compositionally biased region" description="Basic and acidic residues" evidence="1">
    <location>
        <begin position="69"/>
        <end position="99"/>
    </location>
</feature>
<proteinExistence type="predicted"/>
<dbReference type="InterPro" id="IPR036985">
    <property type="entry name" value="Transglutaminase-like_sf"/>
</dbReference>
<name>A0A5J4YT86_PORPP</name>